<dbReference type="PANTHER" id="PTHR42711">
    <property type="entry name" value="ABC TRANSPORTER ATP-BINDING PROTEIN"/>
    <property type="match status" value="1"/>
</dbReference>
<dbReference type="InterPro" id="IPR003593">
    <property type="entry name" value="AAA+_ATPase"/>
</dbReference>
<dbReference type="GO" id="GO:0005524">
    <property type="term" value="F:ATP binding"/>
    <property type="evidence" value="ECO:0007669"/>
    <property type="project" value="UniProtKB-KW"/>
</dbReference>
<keyword evidence="2" id="KW-0813">Transport</keyword>
<keyword evidence="4" id="KW-0547">Nucleotide-binding</keyword>
<protein>
    <submittedName>
        <fullName evidence="7">ABC-type multidrug transport system, ATPase component</fullName>
    </submittedName>
</protein>
<accession>A0A286U118</accession>
<dbReference type="InterPro" id="IPR027417">
    <property type="entry name" value="P-loop_NTPase"/>
</dbReference>
<comment type="similarity">
    <text evidence="1">Belongs to the ABC transporter superfamily.</text>
</comment>
<evidence type="ECO:0000259" key="6">
    <source>
        <dbReference type="PROSITE" id="PS50893"/>
    </source>
</evidence>
<evidence type="ECO:0000313" key="7">
    <source>
        <dbReference type="EMBL" id="GAX61818.1"/>
    </source>
</evidence>
<name>A0A286U118_9BACT</name>
<dbReference type="InterPro" id="IPR050763">
    <property type="entry name" value="ABC_transporter_ATP-binding"/>
</dbReference>
<feature type="domain" description="ABC transporter" evidence="6">
    <location>
        <begin position="2"/>
        <end position="231"/>
    </location>
</feature>
<gene>
    <name evidence="7" type="ORF">SCALIN_C28_0020</name>
</gene>
<evidence type="ECO:0000256" key="1">
    <source>
        <dbReference type="ARBA" id="ARBA00005417"/>
    </source>
</evidence>
<evidence type="ECO:0000313" key="8">
    <source>
        <dbReference type="Proteomes" id="UP000218542"/>
    </source>
</evidence>
<dbReference type="SMART" id="SM00382">
    <property type="entry name" value="AAA"/>
    <property type="match status" value="1"/>
</dbReference>
<dbReference type="CDD" id="cd03230">
    <property type="entry name" value="ABC_DR_subfamily_A"/>
    <property type="match status" value="1"/>
</dbReference>
<dbReference type="EMBL" id="BAOS01000028">
    <property type="protein sequence ID" value="GAX61818.1"/>
    <property type="molecule type" value="Genomic_DNA"/>
</dbReference>
<dbReference type="Pfam" id="PF00005">
    <property type="entry name" value="ABC_tran"/>
    <property type="match status" value="1"/>
</dbReference>
<dbReference type="PANTHER" id="PTHR42711:SF5">
    <property type="entry name" value="ABC TRANSPORTER ATP-BINDING PROTEIN NATA"/>
    <property type="match status" value="1"/>
</dbReference>
<dbReference type="GO" id="GO:0016887">
    <property type="term" value="F:ATP hydrolysis activity"/>
    <property type="evidence" value="ECO:0007669"/>
    <property type="project" value="InterPro"/>
</dbReference>
<dbReference type="InterPro" id="IPR003439">
    <property type="entry name" value="ABC_transporter-like_ATP-bd"/>
</dbReference>
<evidence type="ECO:0000256" key="4">
    <source>
        <dbReference type="ARBA" id="ARBA00022741"/>
    </source>
</evidence>
<dbReference type="OrthoDB" id="9795548at2"/>
<dbReference type="Proteomes" id="UP000218542">
    <property type="component" value="Unassembled WGS sequence"/>
</dbReference>
<dbReference type="PROSITE" id="PS50893">
    <property type="entry name" value="ABC_TRANSPORTER_2"/>
    <property type="match status" value="1"/>
</dbReference>
<keyword evidence="5" id="KW-0067">ATP-binding</keyword>
<comment type="caution">
    <text evidence="7">The sequence shown here is derived from an EMBL/GenBank/DDBJ whole genome shotgun (WGS) entry which is preliminary data.</text>
</comment>
<dbReference type="RefSeq" id="WP_096895189.1">
    <property type="nucleotide sequence ID" value="NZ_BAOS01000028.1"/>
</dbReference>
<sequence>MISINKLSRNFGSIVAVNGVTFNVDKGEVLGFLGPNGAGKSTLMKMLACFLKPDSGSATICGYDILKSPVEVRKSLGYLAENVPLYNEMTVGDFLGFVCDARDIKNKRRKQALDRIVPMCSIESVYHQTIETLSKGYKRRVGLAQTLIHDPEVLILDEPTDGLDPNQKHEVRELINRMSKDKCIIVSTHILEEVDAVCSRAIIISKGEIQVDSTPEKLKEEYKCGLDEIFRRITRTKEI</sequence>
<dbReference type="Gene3D" id="3.40.50.300">
    <property type="entry name" value="P-loop containing nucleotide triphosphate hydrolases"/>
    <property type="match status" value="1"/>
</dbReference>
<organism evidence="7 8">
    <name type="scientific">Candidatus Scalindua japonica</name>
    <dbReference type="NCBI Taxonomy" id="1284222"/>
    <lineage>
        <taxon>Bacteria</taxon>
        <taxon>Pseudomonadati</taxon>
        <taxon>Planctomycetota</taxon>
        <taxon>Candidatus Brocadiia</taxon>
        <taxon>Candidatus Brocadiales</taxon>
        <taxon>Candidatus Scalinduaceae</taxon>
        <taxon>Candidatus Scalindua</taxon>
    </lineage>
</organism>
<evidence type="ECO:0000256" key="5">
    <source>
        <dbReference type="ARBA" id="ARBA00022840"/>
    </source>
</evidence>
<reference evidence="8" key="1">
    <citation type="journal article" date="2017" name="Environ. Microbiol. Rep.">
        <title>Genetic Diversity of Marine Anaerobic Ammonium-Oxidizing Bacteria as Revealed by Genomic and Proteomic Analyses of 'Candidatus Scalindua japonica'.</title>
        <authorList>
            <person name="Oshiki M."/>
            <person name="Mizuto K."/>
            <person name="Kimura Z."/>
            <person name="Kindaichi T."/>
            <person name="Satoh H."/>
            <person name="Okabe S."/>
        </authorList>
    </citation>
    <scope>NUCLEOTIDE SEQUENCE [LARGE SCALE GENOMIC DNA]</scope>
    <source>
        <strain evidence="8">husup-a2</strain>
    </source>
</reference>
<evidence type="ECO:0000256" key="2">
    <source>
        <dbReference type="ARBA" id="ARBA00022448"/>
    </source>
</evidence>
<dbReference type="AlphaFoldDB" id="A0A286U118"/>
<proteinExistence type="inferred from homology"/>
<evidence type="ECO:0000256" key="3">
    <source>
        <dbReference type="ARBA" id="ARBA00022458"/>
    </source>
</evidence>
<dbReference type="SUPFAM" id="SSF52540">
    <property type="entry name" value="P-loop containing nucleoside triphosphate hydrolases"/>
    <property type="match status" value="1"/>
</dbReference>
<keyword evidence="8" id="KW-1185">Reference proteome</keyword>
<keyword evidence="3" id="KW-0536">Nodulation</keyword>